<dbReference type="Proteomes" id="UP001501237">
    <property type="component" value="Unassembled WGS sequence"/>
</dbReference>
<keyword evidence="3" id="KW-0093">Biotin biosynthesis</keyword>
<dbReference type="InterPro" id="IPR058605">
    <property type="entry name" value="BsaP_C"/>
</dbReference>
<comment type="caution">
    <text evidence="9">The sequence shown here is derived from an EMBL/GenBank/DDBJ whole genome shotgun (WGS) entry which is preliminary data.</text>
</comment>
<gene>
    <name evidence="9" type="ORF">GCM10010468_10140</name>
</gene>
<comment type="function">
    <text evidence="5">Required for the activity of the biotin synthase BioB.</text>
</comment>
<name>A0ABP6Q0N7_9ACTN</name>
<evidence type="ECO:0000313" key="10">
    <source>
        <dbReference type="Proteomes" id="UP001501237"/>
    </source>
</evidence>
<keyword evidence="4" id="KW-0408">Iron</keyword>
<dbReference type="EMBL" id="BAAAUV010000002">
    <property type="protein sequence ID" value="GAA3198439.1"/>
    <property type="molecule type" value="Genomic_DNA"/>
</dbReference>
<evidence type="ECO:0000256" key="2">
    <source>
        <dbReference type="ARBA" id="ARBA00022723"/>
    </source>
</evidence>
<dbReference type="Pfam" id="PF26519">
    <property type="entry name" value="BsaP"/>
    <property type="match status" value="1"/>
</dbReference>
<evidence type="ECO:0000256" key="4">
    <source>
        <dbReference type="ARBA" id="ARBA00023004"/>
    </source>
</evidence>
<organism evidence="9 10">
    <name type="scientific">Actinocorallia longicatena</name>
    <dbReference type="NCBI Taxonomy" id="111803"/>
    <lineage>
        <taxon>Bacteria</taxon>
        <taxon>Bacillati</taxon>
        <taxon>Actinomycetota</taxon>
        <taxon>Actinomycetes</taxon>
        <taxon>Streptosporangiales</taxon>
        <taxon>Thermomonosporaceae</taxon>
        <taxon>Actinocorallia</taxon>
    </lineage>
</organism>
<protein>
    <recommendedName>
        <fullName evidence="7">Biotin synthase auxiliary protein</fullName>
    </recommendedName>
</protein>
<comment type="similarity">
    <text evidence="6">Belongs to the BsaP family.</text>
</comment>
<evidence type="ECO:0000313" key="9">
    <source>
        <dbReference type="EMBL" id="GAA3198439.1"/>
    </source>
</evidence>
<accession>A0ABP6Q0N7</accession>
<reference evidence="10" key="1">
    <citation type="journal article" date="2019" name="Int. J. Syst. Evol. Microbiol.">
        <title>The Global Catalogue of Microorganisms (GCM) 10K type strain sequencing project: providing services to taxonomists for standard genome sequencing and annotation.</title>
        <authorList>
            <consortium name="The Broad Institute Genomics Platform"/>
            <consortium name="The Broad Institute Genome Sequencing Center for Infectious Disease"/>
            <person name="Wu L."/>
            <person name="Ma J."/>
        </authorList>
    </citation>
    <scope>NUCLEOTIDE SEQUENCE [LARGE SCALE GENOMIC DNA]</scope>
    <source>
        <strain evidence="10">JCM 9377</strain>
    </source>
</reference>
<evidence type="ECO:0000256" key="7">
    <source>
        <dbReference type="ARBA" id="ARBA00093796"/>
    </source>
</evidence>
<comment type="cofactor">
    <cofactor evidence="1">
        <name>iron-sulfur cluster</name>
        <dbReference type="ChEBI" id="CHEBI:30408"/>
    </cofactor>
</comment>
<sequence>MPGMEYCAHCGEETREAGGHAACGAALQMEPPRFCGHCRRRMVVQVTPRGWTARCVEHGLLTNA</sequence>
<evidence type="ECO:0000256" key="6">
    <source>
        <dbReference type="ARBA" id="ARBA00093780"/>
    </source>
</evidence>
<evidence type="ECO:0000256" key="1">
    <source>
        <dbReference type="ARBA" id="ARBA00001915"/>
    </source>
</evidence>
<keyword evidence="10" id="KW-1185">Reference proteome</keyword>
<evidence type="ECO:0000256" key="3">
    <source>
        <dbReference type="ARBA" id="ARBA00022756"/>
    </source>
</evidence>
<evidence type="ECO:0000259" key="8">
    <source>
        <dbReference type="Pfam" id="PF26519"/>
    </source>
</evidence>
<keyword evidence="2" id="KW-0479">Metal-binding</keyword>
<evidence type="ECO:0000256" key="5">
    <source>
        <dbReference type="ARBA" id="ARBA00093761"/>
    </source>
</evidence>
<feature type="domain" description="Biotin synthase auxiliary protein C-terminal" evidence="8">
    <location>
        <begin position="42"/>
        <end position="62"/>
    </location>
</feature>
<proteinExistence type="inferred from homology"/>